<evidence type="ECO:0000313" key="2">
    <source>
        <dbReference type="Proteomes" id="UP000322791"/>
    </source>
</evidence>
<dbReference type="RefSeq" id="WP_149070096.1">
    <property type="nucleotide sequence ID" value="NZ_VTHL01000004.1"/>
</dbReference>
<dbReference type="InterPro" id="IPR036412">
    <property type="entry name" value="HAD-like_sf"/>
</dbReference>
<dbReference type="AlphaFoldDB" id="A0A5D6V8S9"/>
<dbReference type="EMBL" id="VTHL01000004">
    <property type="protein sequence ID" value="TYZ11916.1"/>
    <property type="molecule type" value="Genomic_DNA"/>
</dbReference>
<dbReference type="Proteomes" id="UP000322791">
    <property type="component" value="Unassembled WGS sequence"/>
</dbReference>
<accession>A0A5D6V8S9</accession>
<evidence type="ECO:0000313" key="1">
    <source>
        <dbReference type="EMBL" id="TYZ11916.1"/>
    </source>
</evidence>
<protein>
    <submittedName>
        <fullName evidence="1">Haloacid dehalogenase-like hydrolase</fullName>
    </submittedName>
</protein>
<comment type="caution">
    <text evidence="1">The sequence shown here is derived from an EMBL/GenBank/DDBJ whole genome shotgun (WGS) entry which is preliminary data.</text>
</comment>
<sequence>MLPTAPAPHADVFVFDVCDTLFYSNTTFDYLEFVLRAQKRSGAQRWLTLLTKRWSPAFVGLAVLQKLRGGDPIKTVALRLLRGIPKAELYRLGQQFVQEFLSTRKIAHTHTLMADVAGASTRIILLSASLDPIVAAIAAELKVEFVSSQLGYDAQGRCTGELVRELGGDKPRALQELLGPDASVGRLAVATDNFTDHGLVASAACRYVVVHKPEAKGFWQDLQPEFIEAYSA</sequence>
<dbReference type="InterPro" id="IPR023214">
    <property type="entry name" value="HAD_sf"/>
</dbReference>
<dbReference type="SUPFAM" id="SSF56784">
    <property type="entry name" value="HAD-like"/>
    <property type="match status" value="1"/>
</dbReference>
<reference evidence="1 2" key="1">
    <citation type="submission" date="2019-08" db="EMBL/GenBank/DDBJ databases">
        <authorList>
            <person name="Seo M.-J."/>
        </authorList>
    </citation>
    <scope>NUCLEOTIDE SEQUENCE [LARGE SCALE GENOMIC DNA]</scope>
    <source>
        <strain evidence="1 2">KIGAM108</strain>
    </source>
</reference>
<dbReference type="Gene3D" id="3.40.50.1000">
    <property type="entry name" value="HAD superfamily/HAD-like"/>
    <property type="match status" value="1"/>
</dbReference>
<keyword evidence="2" id="KW-1185">Reference proteome</keyword>
<dbReference type="Pfam" id="PF12710">
    <property type="entry name" value="HAD"/>
    <property type="match status" value="1"/>
</dbReference>
<proteinExistence type="predicted"/>
<gene>
    <name evidence="1" type="ORF">FY528_06070</name>
</gene>
<dbReference type="Gene3D" id="1.20.1440.100">
    <property type="entry name" value="SG protein - dephosphorylation function"/>
    <property type="match status" value="1"/>
</dbReference>
<organism evidence="1 2">
    <name type="scientific">Hymenobacter lutimineralis</name>
    <dbReference type="NCBI Taxonomy" id="2606448"/>
    <lineage>
        <taxon>Bacteria</taxon>
        <taxon>Pseudomonadati</taxon>
        <taxon>Bacteroidota</taxon>
        <taxon>Cytophagia</taxon>
        <taxon>Cytophagales</taxon>
        <taxon>Hymenobacteraceae</taxon>
        <taxon>Hymenobacter</taxon>
    </lineage>
</organism>
<dbReference type="GO" id="GO:0016787">
    <property type="term" value="F:hydrolase activity"/>
    <property type="evidence" value="ECO:0007669"/>
    <property type="project" value="UniProtKB-KW"/>
</dbReference>
<keyword evidence="1" id="KW-0378">Hydrolase</keyword>
<name>A0A5D6V8S9_9BACT</name>